<keyword evidence="2" id="KW-0503">Monooxygenase</keyword>
<accession>A0ABW9Y039</accession>
<dbReference type="Proteomes" id="UP000665561">
    <property type="component" value="Unassembled WGS sequence"/>
</dbReference>
<dbReference type="SUPFAM" id="SSF48264">
    <property type="entry name" value="Cytochrome P450"/>
    <property type="match status" value="1"/>
</dbReference>
<keyword evidence="4" id="KW-1185">Reference proteome</keyword>
<comment type="similarity">
    <text evidence="1 2">Belongs to the cytochrome P450 family.</text>
</comment>
<dbReference type="Pfam" id="PF00067">
    <property type="entry name" value="p450"/>
    <property type="match status" value="1"/>
</dbReference>
<keyword evidence="2" id="KW-0479">Metal-binding</keyword>
<dbReference type="PANTHER" id="PTHR46696:SF4">
    <property type="entry name" value="BIOTIN BIOSYNTHESIS CYTOCHROME P450"/>
    <property type="match status" value="1"/>
</dbReference>
<comment type="caution">
    <text evidence="3">The sequence shown here is derived from an EMBL/GenBank/DDBJ whole genome shotgun (WGS) entry which is preliminary data.</text>
</comment>
<dbReference type="PROSITE" id="PS00086">
    <property type="entry name" value="CYTOCHROME_P450"/>
    <property type="match status" value="1"/>
</dbReference>
<protein>
    <submittedName>
        <fullName evidence="3">Cytochrome P450</fullName>
    </submittedName>
</protein>
<dbReference type="InterPro" id="IPR001128">
    <property type="entry name" value="Cyt_P450"/>
</dbReference>
<evidence type="ECO:0000256" key="1">
    <source>
        <dbReference type="ARBA" id="ARBA00010617"/>
    </source>
</evidence>
<sequence>MSNMPDMRLDPYPWYASMLETNPVTFSSEFRAFLVFRADDVRKVLSDYQTFSSAIFDGLSLDLPFENQLTGMDPPRHTQIRALATHAFTPKAVLELEPRMNLIVNCLLDEMLAKQESDFVHDFAIPFPITVIAEILGVPDKDRVKFKYWSDVIVRISDRLLSGLSDSLPEHIAAYNEMTDFFRSLLQERRRQPQGDLISRLALAEVEGRQLTDMEASNFCVILMVAGNETTTNLLTNAMRTFAEHPDQWELLRQEPRLIPQAVDEIMRYRTSVQFITRIVKQDGEIGGVKIKAGERVAAFLGAANRDPAKYENPNVFDITRPSGANMTFGHGIHFCLGAPLARLEMTAALKEMIHRVDTFKVPEVAVLEPLNAINLLGLKSLPLQIIGR</sequence>
<keyword evidence="2" id="KW-0408">Iron</keyword>
<dbReference type="PANTHER" id="PTHR46696">
    <property type="entry name" value="P450, PUTATIVE (EUROFUNG)-RELATED"/>
    <property type="match status" value="1"/>
</dbReference>
<dbReference type="InterPro" id="IPR036396">
    <property type="entry name" value="Cyt_P450_sf"/>
</dbReference>
<dbReference type="InterPro" id="IPR017972">
    <property type="entry name" value="Cyt_P450_CS"/>
</dbReference>
<dbReference type="EMBL" id="JAAAMV010000040">
    <property type="protein sequence ID" value="NBD28357.1"/>
    <property type="molecule type" value="Genomic_DNA"/>
</dbReference>
<dbReference type="InterPro" id="IPR002397">
    <property type="entry name" value="Cyt_P450_B"/>
</dbReference>
<evidence type="ECO:0000313" key="3">
    <source>
        <dbReference type="EMBL" id="NBD28357.1"/>
    </source>
</evidence>
<reference evidence="3 4" key="1">
    <citation type="submission" date="2020-01" db="EMBL/GenBank/DDBJ databases">
        <title>Paenibacillus soybeanensis sp. nov. isolated from the nodules of soybean (Glycine max(L.) Merr).</title>
        <authorList>
            <person name="Wang H."/>
        </authorList>
    </citation>
    <scope>NUCLEOTIDE SEQUENCE [LARGE SCALE GENOMIC DNA]</scope>
    <source>
        <strain evidence="3 4">T1</strain>
    </source>
</reference>
<keyword evidence="2" id="KW-0560">Oxidoreductase</keyword>
<dbReference type="PRINTS" id="PR00359">
    <property type="entry name" value="BP450"/>
</dbReference>
<keyword evidence="2" id="KW-0349">Heme</keyword>
<dbReference type="CDD" id="cd11032">
    <property type="entry name" value="P450_EryK-like"/>
    <property type="match status" value="1"/>
</dbReference>
<gene>
    <name evidence="3" type="ORF">GT019_31225</name>
</gene>
<proteinExistence type="inferred from homology"/>
<evidence type="ECO:0000256" key="2">
    <source>
        <dbReference type="RuleBase" id="RU000461"/>
    </source>
</evidence>
<name>A0ABW9Y039_9BACL</name>
<organism evidence="3 4">
    <name type="scientific">Paenibacillus glycinis</name>
    <dbReference type="NCBI Taxonomy" id="2697035"/>
    <lineage>
        <taxon>Bacteria</taxon>
        <taxon>Bacillati</taxon>
        <taxon>Bacillota</taxon>
        <taxon>Bacilli</taxon>
        <taxon>Bacillales</taxon>
        <taxon>Paenibacillaceae</taxon>
        <taxon>Paenibacillus</taxon>
    </lineage>
</organism>
<evidence type="ECO:0000313" key="4">
    <source>
        <dbReference type="Proteomes" id="UP000665561"/>
    </source>
</evidence>
<dbReference type="Gene3D" id="1.10.630.10">
    <property type="entry name" value="Cytochrome P450"/>
    <property type="match status" value="1"/>
</dbReference>